<dbReference type="Proteomes" id="UP001250932">
    <property type="component" value="Unassembled WGS sequence"/>
</dbReference>
<evidence type="ECO:0000256" key="6">
    <source>
        <dbReference type="RuleBase" id="RU003815"/>
    </source>
</evidence>
<dbReference type="InterPro" id="IPR023035">
    <property type="entry name" value="Ribosomal_uS9_bac/plastid"/>
</dbReference>
<dbReference type="NCBIfam" id="NF001099">
    <property type="entry name" value="PRK00132.1"/>
    <property type="match status" value="1"/>
</dbReference>
<evidence type="ECO:0000313" key="7">
    <source>
        <dbReference type="EMBL" id="MDT7041956.1"/>
    </source>
</evidence>
<dbReference type="Pfam" id="PF00380">
    <property type="entry name" value="Ribosomal_S9"/>
    <property type="match status" value="1"/>
</dbReference>
<evidence type="ECO:0000256" key="4">
    <source>
        <dbReference type="ARBA" id="ARBA00035259"/>
    </source>
</evidence>
<evidence type="ECO:0000256" key="2">
    <source>
        <dbReference type="ARBA" id="ARBA00022980"/>
    </source>
</evidence>
<keyword evidence="2 5" id="KW-0689">Ribosomal protein</keyword>
<dbReference type="RefSeq" id="WP_313832301.1">
    <property type="nucleotide sequence ID" value="NZ_JAQOUE010000001.1"/>
</dbReference>
<dbReference type="InterPro" id="IPR000754">
    <property type="entry name" value="Ribosomal_uS9"/>
</dbReference>
<dbReference type="Gene3D" id="3.30.230.10">
    <property type="match status" value="1"/>
</dbReference>
<keyword evidence="3 5" id="KW-0687">Ribonucleoprotein</keyword>
<accession>A0ABU3K6F0</accession>
<dbReference type="InterPro" id="IPR020568">
    <property type="entry name" value="Ribosomal_Su5_D2-typ_SF"/>
</dbReference>
<protein>
    <recommendedName>
        <fullName evidence="4 5">Small ribosomal subunit protein uS9</fullName>
    </recommendedName>
</protein>
<reference evidence="7 8" key="1">
    <citation type="journal article" date="2023" name="ISME J.">
        <title>Cultivation and genomic characterization of novel and ubiquitous marine nitrite-oxidizing bacteria from the Nitrospirales.</title>
        <authorList>
            <person name="Mueller A.J."/>
            <person name="Daebeler A."/>
            <person name="Herbold C.W."/>
            <person name="Kirkegaard R.H."/>
            <person name="Daims H."/>
        </authorList>
    </citation>
    <scope>NUCLEOTIDE SEQUENCE [LARGE SCALE GENOMIC DNA]</scope>
    <source>
        <strain evidence="7 8">EB</strain>
    </source>
</reference>
<evidence type="ECO:0000256" key="1">
    <source>
        <dbReference type="ARBA" id="ARBA00005251"/>
    </source>
</evidence>
<keyword evidence="8" id="KW-1185">Reference proteome</keyword>
<dbReference type="SUPFAM" id="SSF54211">
    <property type="entry name" value="Ribosomal protein S5 domain 2-like"/>
    <property type="match status" value="1"/>
</dbReference>
<dbReference type="HAMAP" id="MF_00532_B">
    <property type="entry name" value="Ribosomal_uS9_B"/>
    <property type="match status" value="1"/>
</dbReference>
<comment type="similarity">
    <text evidence="1 5 6">Belongs to the universal ribosomal protein uS9 family.</text>
</comment>
<gene>
    <name evidence="5 7" type="primary">rpsI</name>
    <name evidence="7" type="ORF">PPG34_06295</name>
</gene>
<evidence type="ECO:0000256" key="3">
    <source>
        <dbReference type="ARBA" id="ARBA00023274"/>
    </source>
</evidence>
<evidence type="ECO:0000256" key="5">
    <source>
        <dbReference type="HAMAP-Rule" id="MF_00532"/>
    </source>
</evidence>
<evidence type="ECO:0000313" key="8">
    <source>
        <dbReference type="Proteomes" id="UP001250932"/>
    </source>
</evidence>
<dbReference type="PANTHER" id="PTHR21569:SF1">
    <property type="entry name" value="SMALL RIBOSOMAL SUBUNIT PROTEIN US9M"/>
    <property type="match status" value="1"/>
</dbReference>
<dbReference type="InterPro" id="IPR014721">
    <property type="entry name" value="Ribsml_uS5_D2-typ_fold_subgr"/>
</dbReference>
<dbReference type="InterPro" id="IPR020574">
    <property type="entry name" value="Ribosomal_uS9_CS"/>
</dbReference>
<comment type="caution">
    <text evidence="7">The sequence shown here is derived from an EMBL/GenBank/DDBJ whole genome shotgun (WGS) entry which is preliminary data.</text>
</comment>
<dbReference type="EMBL" id="JAQOUE010000001">
    <property type="protein sequence ID" value="MDT7041956.1"/>
    <property type="molecule type" value="Genomic_DNA"/>
</dbReference>
<sequence length="130" mass="14529">MASQRQYATGKRKYAIARAWLEPGQGGITVNGRSLEHYFTLGPHRVRVESPLEKTHTLGQFQIRASVRGGGVSGQAGALRHAIAKALIQANPEFRTPLKKEGMLTRDPRVKERKKYGQKGARALFQYSKR</sequence>
<dbReference type="PROSITE" id="PS00360">
    <property type="entry name" value="RIBOSOMAL_S9"/>
    <property type="match status" value="1"/>
</dbReference>
<dbReference type="GO" id="GO:0005840">
    <property type="term" value="C:ribosome"/>
    <property type="evidence" value="ECO:0007669"/>
    <property type="project" value="UniProtKB-KW"/>
</dbReference>
<proteinExistence type="inferred from homology"/>
<name>A0ABU3K6F0_9BACT</name>
<dbReference type="PANTHER" id="PTHR21569">
    <property type="entry name" value="RIBOSOMAL PROTEIN S9"/>
    <property type="match status" value="1"/>
</dbReference>
<organism evidence="7 8">
    <name type="scientific">Candidatus Nitronereus thalassa</name>
    <dbReference type="NCBI Taxonomy" id="3020898"/>
    <lineage>
        <taxon>Bacteria</taxon>
        <taxon>Pseudomonadati</taxon>
        <taxon>Nitrospirota</taxon>
        <taxon>Nitrospiria</taxon>
        <taxon>Nitrospirales</taxon>
        <taxon>Nitrospiraceae</taxon>
        <taxon>Candidatus Nitronereus</taxon>
    </lineage>
</organism>